<sequence>MFSNQNTNMFSAKIKIWEKKLCFKEKSLNMYDMYNITKDYDLKHQSASSERITKTRHDDTCRQR</sequence>
<evidence type="ECO:0000256" key="1">
    <source>
        <dbReference type="SAM" id="MobiDB-lite"/>
    </source>
</evidence>
<accession>U9TCM1</accession>
<dbReference type="AlphaFoldDB" id="U9TCM1"/>
<gene>
    <name evidence="2" type="ORF">GLOINDRAFT_224776</name>
</gene>
<organism evidence="2">
    <name type="scientific">Rhizophagus irregularis (strain DAOM 181602 / DAOM 197198 / MUCL 43194)</name>
    <name type="common">Arbuscular mycorrhizal fungus</name>
    <name type="synonym">Glomus intraradices</name>
    <dbReference type="NCBI Taxonomy" id="747089"/>
    <lineage>
        <taxon>Eukaryota</taxon>
        <taxon>Fungi</taxon>
        <taxon>Fungi incertae sedis</taxon>
        <taxon>Mucoromycota</taxon>
        <taxon>Glomeromycotina</taxon>
        <taxon>Glomeromycetes</taxon>
        <taxon>Glomerales</taxon>
        <taxon>Glomeraceae</taxon>
        <taxon>Rhizophagus</taxon>
    </lineage>
</organism>
<dbReference type="EMBL" id="KI292319">
    <property type="protein sequence ID" value="ESA05929.1"/>
    <property type="molecule type" value="Genomic_DNA"/>
</dbReference>
<proteinExistence type="predicted"/>
<evidence type="ECO:0000313" key="2">
    <source>
        <dbReference type="EMBL" id="ESA05929.1"/>
    </source>
</evidence>
<feature type="compositionally biased region" description="Basic and acidic residues" evidence="1">
    <location>
        <begin position="51"/>
        <end position="64"/>
    </location>
</feature>
<feature type="region of interest" description="Disordered" evidence="1">
    <location>
        <begin position="45"/>
        <end position="64"/>
    </location>
</feature>
<protein>
    <submittedName>
        <fullName evidence="2">Uncharacterized protein</fullName>
    </submittedName>
</protein>
<dbReference type="HOGENOM" id="CLU_2868754_0_0_1"/>
<name>U9TCM1_RHIID</name>
<reference evidence="2" key="1">
    <citation type="submission" date="2013-07" db="EMBL/GenBank/DDBJ databases">
        <title>The genome of an arbuscular mycorrhizal fungus provides insights into the evolution of the oldest plant symbiosis.</title>
        <authorList>
            <consortium name="DOE Joint Genome Institute"/>
            <person name="Tisserant E."/>
            <person name="Malbreil M."/>
            <person name="Kuo A."/>
            <person name="Kohler A."/>
            <person name="Symeonidi A."/>
            <person name="Balestrini R."/>
            <person name="Charron P."/>
            <person name="Duensing N."/>
            <person name="Frei-dit-Frey N."/>
            <person name="Gianinazzi-Pearson V."/>
            <person name="Gilbert B."/>
            <person name="Handa Y."/>
            <person name="Hijri M."/>
            <person name="Kaul R."/>
            <person name="Kawaguchi M."/>
            <person name="Krajinski F."/>
            <person name="Lammers P."/>
            <person name="Lapierre D."/>
            <person name="Masclaux F.G."/>
            <person name="Murat C."/>
            <person name="Morin E."/>
            <person name="Ndikumana S."/>
            <person name="Pagni M."/>
            <person name="Petitpierre D."/>
            <person name="Requena N."/>
            <person name="Rosikiewicz P."/>
            <person name="Riley R."/>
            <person name="Saito K."/>
            <person name="San Clemente H."/>
            <person name="Shapiro H."/>
            <person name="van Tuinen D."/>
            <person name="Becard G."/>
            <person name="Bonfante P."/>
            <person name="Paszkowski U."/>
            <person name="Shachar-Hill Y."/>
            <person name="Young J.P."/>
            <person name="Sanders I.R."/>
            <person name="Henrissat B."/>
            <person name="Rensing S.A."/>
            <person name="Grigoriev I.V."/>
            <person name="Corradi N."/>
            <person name="Roux C."/>
            <person name="Martin F."/>
        </authorList>
    </citation>
    <scope>NUCLEOTIDE SEQUENCE</scope>
    <source>
        <strain evidence="2">DAOM 197198</strain>
    </source>
</reference>